<dbReference type="Pfam" id="PF01370">
    <property type="entry name" value="Epimerase"/>
    <property type="match status" value="1"/>
</dbReference>
<dbReference type="EMBL" id="CP036525">
    <property type="protein sequence ID" value="QDT07287.1"/>
    <property type="molecule type" value="Genomic_DNA"/>
</dbReference>
<dbReference type="Gene3D" id="3.40.50.720">
    <property type="entry name" value="NAD(P)-binding Rossmann-like Domain"/>
    <property type="match status" value="1"/>
</dbReference>
<dbReference type="Proteomes" id="UP000318538">
    <property type="component" value="Chromosome"/>
</dbReference>
<protein>
    <submittedName>
        <fullName evidence="4">Epimerase family protein</fullName>
    </submittedName>
</protein>
<dbReference type="InterPro" id="IPR010099">
    <property type="entry name" value="SDR39U1"/>
</dbReference>
<dbReference type="NCBIfam" id="TIGR01777">
    <property type="entry name" value="yfcH"/>
    <property type="match status" value="1"/>
</dbReference>
<reference evidence="4 5" key="1">
    <citation type="submission" date="2019-02" db="EMBL/GenBank/DDBJ databases">
        <title>Deep-cultivation of Planctomycetes and their phenomic and genomic characterization uncovers novel biology.</title>
        <authorList>
            <person name="Wiegand S."/>
            <person name="Jogler M."/>
            <person name="Boedeker C."/>
            <person name="Pinto D."/>
            <person name="Vollmers J."/>
            <person name="Rivas-Marin E."/>
            <person name="Kohn T."/>
            <person name="Peeters S.H."/>
            <person name="Heuer A."/>
            <person name="Rast P."/>
            <person name="Oberbeckmann S."/>
            <person name="Bunk B."/>
            <person name="Jeske O."/>
            <person name="Meyerdierks A."/>
            <person name="Storesund J.E."/>
            <person name="Kallscheuer N."/>
            <person name="Luecker S."/>
            <person name="Lage O.M."/>
            <person name="Pohl T."/>
            <person name="Merkel B.J."/>
            <person name="Hornburger P."/>
            <person name="Mueller R.-W."/>
            <person name="Bruemmer F."/>
            <person name="Labrenz M."/>
            <person name="Spormann A.M."/>
            <person name="Op den Camp H."/>
            <person name="Overmann J."/>
            <person name="Amann R."/>
            <person name="Jetten M.S.M."/>
            <person name="Mascher T."/>
            <person name="Medema M.H."/>
            <person name="Devos D.P."/>
            <person name="Kaster A.-K."/>
            <person name="Ovreas L."/>
            <person name="Rohde M."/>
            <person name="Galperin M.Y."/>
            <person name="Jogler C."/>
        </authorList>
    </citation>
    <scope>NUCLEOTIDE SEQUENCE [LARGE SCALE GENOMIC DNA]</scope>
    <source>
        <strain evidence="4 5">K22_7</strain>
    </source>
</reference>
<dbReference type="SUPFAM" id="SSF51735">
    <property type="entry name" value="NAD(P)-binding Rossmann-fold domains"/>
    <property type="match status" value="1"/>
</dbReference>
<evidence type="ECO:0000313" key="4">
    <source>
        <dbReference type="EMBL" id="QDT07287.1"/>
    </source>
</evidence>
<dbReference type="InterPro" id="IPR036291">
    <property type="entry name" value="NAD(P)-bd_dom_sf"/>
</dbReference>
<dbReference type="InterPro" id="IPR013549">
    <property type="entry name" value="DUF1731"/>
</dbReference>
<accession>A0A517NJH4</accession>
<proteinExistence type="inferred from homology"/>
<gene>
    <name evidence="4" type="ORF">K227x_57140</name>
</gene>
<dbReference type="Pfam" id="PF08338">
    <property type="entry name" value="DUF1731"/>
    <property type="match status" value="1"/>
</dbReference>
<organism evidence="4 5">
    <name type="scientific">Rubripirellula lacrimiformis</name>
    <dbReference type="NCBI Taxonomy" id="1930273"/>
    <lineage>
        <taxon>Bacteria</taxon>
        <taxon>Pseudomonadati</taxon>
        <taxon>Planctomycetota</taxon>
        <taxon>Planctomycetia</taxon>
        <taxon>Pirellulales</taxon>
        <taxon>Pirellulaceae</taxon>
        <taxon>Rubripirellula</taxon>
    </lineage>
</organism>
<evidence type="ECO:0000259" key="3">
    <source>
        <dbReference type="Pfam" id="PF08338"/>
    </source>
</evidence>
<dbReference type="PANTHER" id="PTHR11092">
    <property type="entry name" value="SUGAR NUCLEOTIDE EPIMERASE RELATED"/>
    <property type="match status" value="1"/>
</dbReference>
<comment type="similarity">
    <text evidence="1">Belongs to the NAD(P)-dependent epimerase/dehydratase family. SDR39U1 subfamily.</text>
</comment>
<evidence type="ECO:0000259" key="2">
    <source>
        <dbReference type="Pfam" id="PF01370"/>
    </source>
</evidence>
<sequence>MDQKLSDKRIVIAGGSGFLGLSMASALAQDGADVTLLSRSAPKAAGRWTHLAWDGRTLGSWADAMDGCDAVINLAGRSVNCIKTPDHKDEILRSRVESTRALGQAMRAVGSPPPVWVQMSTAHLYGDPPSAVCTEESAAGIGFAPTVARAWETALAESKLPGQRGVVMRTSFVVGHDRGAGGGALGTLRRIAKWGIGGRVASGTQGMSWIHEDDVNAVFTRAIIDETMSGVYIVSAPNPESQANFMRTLRRVTGMPIGLPAFEWMVRIGAPLVMRTDPELVLYGRYVIPKRLMAEGFNFRFAELEPALRDLQTRQIESVGH</sequence>
<keyword evidence="5" id="KW-1185">Reference proteome</keyword>
<dbReference type="InterPro" id="IPR001509">
    <property type="entry name" value="Epimerase_deHydtase"/>
</dbReference>
<dbReference type="KEGG" id="rlc:K227x_57140"/>
<dbReference type="RefSeq" id="WP_246146302.1">
    <property type="nucleotide sequence ID" value="NZ_CP036525.1"/>
</dbReference>
<evidence type="ECO:0000313" key="5">
    <source>
        <dbReference type="Proteomes" id="UP000318538"/>
    </source>
</evidence>
<name>A0A517NJH4_9BACT</name>
<dbReference type="AlphaFoldDB" id="A0A517NJH4"/>
<dbReference type="PANTHER" id="PTHR11092:SF0">
    <property type="entry name" value="EPIMERASE FAMILY PROTEIN SDR39U1"/>
    <property type="match status" value="1"/>
</dbReference>
<evidence type="ECO:0000256" key="1">
    <source>
        <dbReference type="ARBA" id="ARBA00009353"/>
    </source>
</evidence>
<feature type="domain" description="DUF1731" evidence="3">
    <location>
        <begin position="263"/>
        <end position="311"/>
    </location>
</feature>
<feature type="domain" description="NAD-dependent epimerase/dehydratase" evidence="2">
    <location>
        <begin position="10"/>
        <end position="223"/>
    </location>
</feature>